<dbReference type="Gene3D" id="3.40.50.11090">
    <property type="match status" value="1"/>
</dbReference>
<dbReference type="EMBL" id="QJRE01000087">
    <property type="protein sequence ID" value="NWL44942.1"/>
    <property type="molecule type" value="Genomic_DNA"/>
</dbReference>
<evidence type="ECO:0000313" key="3">
    <source>
        <dbReference type="Proteomes" id="UP000704738"/>
    </source>
</evidence>
<comment type="caution">
    <text evidence="2">The sequence shown here is derived from an EMBL/GenBank/DDBJ whole genome shotgun (WGS) entry which is preliminary data.</text>
</comment>
<dbReference type="Pfam" id="PF13692">
    <property type="entry name" value="Glyco_trans_1_4"/>
    <property type="match status" value="1"/>
</dbReference>
<dbReference type="Gene3D" id="3.40.50.2000">
    <property type="entry name" value="Glycogen Phosphorylase B"/>
    <property type="match status" value="1"/>
</dbReference>
<keyword evidence="1" id="KW-0812">Transmembrane</keyword>
<organism evidence="2 3">
    <name type="scientific">Pseudomonas hunanensis</name>
    <dbReference type="NCBI Taxonomy" id="1247546"/>
    <lineage>
        <taxon>Bacteria</taxon>
        <taxon>Pseudomonadati</taxon>
        <taxon>Pseudomonadota</taxon>
        <taxon>Gammaproteobacteria</taxon>
        <taxon>Pseudomonadales</taxon>
        <taxon>Pseudomonadaceae</taxon>
        <taxon>Pseudomonas</taxon>
    </lineage>
</organism>
<keyword evidence="1" id="KW-1133">Transmembrane helix</keyword>
<feature type="transmembrane region" description="Helical" evidence="1">
    <location>
        <begin position="65"/>
        <end position="83"/>
    </location>
</feature>
<reference evidence="2 3" key="1">
    <citation type="submission" date="2018-06" db="EMBL/GenBank/DDBJ databases">
        <title>Bacteria isolated from soil of Wuhan.</title>
        <authorList>
            <person name="Xiang W."/>
            <person name="Huang C."/>
        </authorList>
    </citation>
    <scope>NUCLEOTIDE SEQUENCE [LARGE SCALE GENOMIC DNA]</scope>
    <source>
        <strain evidence="3">xwS4</strain>
    </source>
</reference>
<dbReference type="Proteomes" id="UP000704738">
    <property type="component" value="Unassembled WGS sequence"/>
</dbReference>
<dbReference type="AlphaFoldDB" id="A0ABD6MU39"/>
<evidence type="ECO:0008006" key="4">
    <source>
        <dbReference type="Google" id="ProtNLM"/>
    </source>
</evidence>
<evidence type="ECO:0000313" key="2">
    <source>
        <dbReference type="EMBL" id="NWL44942.1"/>
    </source>
</evidence>
<sequence>MEGKVKIAIPMLAFSSAGGMRVLSRLADQFIAQGHEVVFFSSHLINEPYYPTCAKIETYRNPFPFVPGLRGIFNVFGMLLFVLRNRKRFDVFLANFYLTAFPVWFGALGTSKAWYYIQAYEPEFYSGRSPAALLSRGLAGLSYLLPIRKIVNGDIYRNYKLLKCDAVVEPGIDLNVFVHQPVAQGEQQIVVGCIGRTLAWKGTREIIEAVAEVREMTGRNLVLNIAFQLPDDTDLAQYPFARLSQPHGDEALAAFYRQAEVFVATGLLQDGAFHYPCLEAMASGCVVLSNYGPATETSALCLEKVNKDVIVQGLLRYLRLSSSERQTLVRHASVVVVNHSWPIIAARMLAYFKERA</sequence>
<dbReference type="CDD" id="cd03801">
    <property type="entry name" value="GT4_PimA-like"/>
    <property type="match status" value="1"/>
</dbReference>
<protein>
    <recommendedName>
        <fullName evidence="4">Glycosyltransferase</fullName>
    </recommendedName>
</protein>
<proteinExistence type="predicted"/>
<keyword evidence="1" id="KW-0472">Membrane</keyword>
<accession>A0ABD6MU39</accession>
<evidence type="ECO:0000256" key="1">
    <source>
        <dbReference type="SAM" id="Phobius"/>
    </source>
</evidence>
<name>A0ABD6MU39_9PSED</name>
<dbReference type="SUPFAM" id="SSF53756">
    <property type="entry name" value="UDP-Glycosyltransferase/glycogen phosphorylase"/>
    <property type="match status" value="1"/>
</dbReference>
<feature type="transmembrane region" description="Helical" evidence="1">
    <location>
        <begin position="95"/>
        <end position="117"/>
    </location>
</feature>
<gene>
    <name evidence="2" type="ORF">DM819_03445</name>
</gene>